<name>A0A517SPY9_9BACT</name>
<dbReference type="OrthoDB" id="265297at2"/>
<dbReference type="InterPro" id="IPR013249">
    <property type="entry name" value="RNA_pol_sigma70_r4_t2"/>
</dbReference>
<dbReference type="InterPro" id="IPR039425">
    <property type="entry name" value="RNA_pol_sigma-70-like"/>
</dbReference>
<dbReference type="EMBL" id="CP036272">
    <property type="protein sequence ID" value="QDT58193.1"/>
    <property type="molecule type" value="Genomic_DNA"/>
</dbReference>
<dbReference type="NCBIfam" id="TIGR02984">
    <property type="entry name" value="Sig-70_plancto1"/>
    <property type="match status" value="1"/>
</dbReference>
<dbReference type="InterPro" id="IPR014326">
    <property type="entry name" value="RNA_pol_sigma-70_Plancto"/>
</dbReference>
<dbReference type="InterPro" id="IPR007627">
    <property type="entry name" value="RNA_pol_sigma70_r2"/>
</dbReference>
<dbReference type="GO" id="GO:0006352">
    <property type="term" value="P:DNA-templated transcription initiation"/>
    <property type="evidence" value="ECO:0007669"/>
    <property type="project" value="InterPro"/>
</dbReference>
<dbReference type="Pfam" id="PF08281">
    <property type="entry name" value="Sigma70_r4_2"/>
    <property type="match status" value="1"/>
</dbReference>
<dbReference type="NCBIfam" id="TIGR02937">
    <property type="entry name" value="sigma70-ECF"/>
    <property type="match status" value="1"/>
</dbReference>
<organism evidence="7 8">
    <name type="scientific">Stieleria bergensis</name>
    <dbReference type="NCBI Taxonomy" id="2528025"/>
    <lineage>
        <taxon>Bacteria</taxon>
        <taxon>Pseudomonadati</taxon>
        <taxon>Planctomycetota</taxon>
        <taxon>Planctomycetia</taxon>
        <taxon>Pirellulales</taxon>
        <taxon>Pirellulaceae</taxon>
        <taxon>Stieleria</taxon>
    </lineage>
</organism>
<feature type="domain" description="RNA polymerase sigma-70 region 2" evidence="5">
    <location>
        <begin position="18"/>
        <end position="79"/>
    </location>
</feature>
<dbReference type="Gene3D" id="1.10.10.10">
    <property type="entry name" value="Winged helix-like DNA-binding domain superfamily/Winged helix DNA-binding domain"/>
    <property type="match status" value="1"/>
</dbReference>
<evidence type="ECO:0000259" key="5">
    <source>
        <dbReference type="Pfam" id="PF04542"/>
    </source>
</evidence>
<gene>
    <name evidence="7" type="primary">rpoE_3</name>
    <name evidence="7" type="ORF">SV7mr_06820</name>
</gene>
<keyword evidence="8" id="KW-1185">Reference proteome</keyword>
<reference evidence="7 8" key="1">
    <citation type="submission" date="2019-02" db="EMBL/GenBank/DDBJ databases">
        <title>Deep-cultivation of Planctomycetes and their phenomic and genomic characterization uncovers novel biology.</title>
        <authorList>
            <person name="Wiegand S."/>
            <person name="Jogler M."/>
            <person name="Boedeker C."/>
            <person name="Pinto D."/>
            <person name="Vollmers J."/>
            <person name="Rivas-Marin E."/>
            <person name="Kohn T."/>
            <person name="Peeters S.H."/>
            <person name="Heuer A."/>
            <person name="Rast P."/>
            <person name="Oberbeckmann S."/>
            <person name="Bunk B."/>
            <person name="Jeske O."/>
            <person name="Meyerdierks A."/>
            <person name="Storesund J.E."/>
            <person name="Kallscheuer N."/>
            <person name="Luecker S."/>
            <person name="Lage O.M."/>
            <person name="Pohl T."/>
            <person name="Merkel B.J."/>
            <person name="Hornburger P."/>
            <person name="Mueller R.-W."/>
            <person name="Bruemmer F."/>
            <person name="Labrenz M."/>
            <person name="Spormann A.M."/>
            <person name="Op den Camp H."/>
            <person name="Overmann J."/>
            <person name="Amann R."/>
            <person name="Jetten M.S.M."/>
            <person name="Mascher T."/>
            <person name="Medema M.H."/>
            <person name="Devos D.P."/>
            <person name="Kaster A.-K."/>
            <person name="Ovreas L."/>
            <person name="Rohde M."/>
            <person name="Galperin M.Y."/>
            <person name="Jogler C."/>
        </authorList>
    </citation>
    <scope>NUCLEOTIDE SEQUENCE [LARGE SCALE GENOMIC DNA]</scope>
    <source>
        <strain evidence="7 8">SV_7m_r</strain>
    </source>
</reference>
<protein>
    <submittedName>
        <fullName evidence="7">ECF RNA polymerase sigma-E factor</fullName>
    </submittedName>
</protein>
<comment type="similarity">
    <text evidence="1">Belongs to the sigma-70 factor family. ECF subfamily.</text>
</comment>
<dbReference type="InterPro" id="IPR013324">
    <property type="entry name" value="RNA_pol_sigma_r3/r4-like"/>
</dbReference>
<feature type="domain" description="RNA polymerase sigma factor 70 region 4 type 2" evidence="6">
    <location>
        <begin position="134"/>
        <end position="185"/>
    </location>
</feature>
<dbReference type="SUPFAM" id="SSF88659">
    <property type="entry name" value="Sigma3 and sigma4 domains of RNA polymerase sigma factors"/>
    <property type="match status" value="1"/>
</dbReference>
<evidence type="ECO:0000259" key="6">
    <source>
        <dbReference type="Pfam" id="PF08281"/>
    </source>
</evidence>
<dbReference type="InterPro" id="IPR036388">
    <property type="entry name" value="WH-like_DNA-bd_sf"/>
</dbReference>
<dbReference type="Pfam" id="PF04542">
    <property type="entry name" value="Sigma70_r2"/>
    <property type="match status" value="1"/>
</dbReference>
<dbReference type="GO" id="GO:0003677">
    <property type="term" value="F:DNA binding"/>
    <property type="evidence" value="ECO:0007669"/>
    <property type="project" value="InterPro"/>
</dbReference>
<proteinExistence type="inferred from homology"/>
<dbReference type="SUPFAM" id="SSF88946">
    <property type="entry name" value="Sigma2 domain of RNA polymerase sigma factors"/>
    <property type="match status" value="1"/>
</dbReference>
<dbReference type="Proteomes" id="UP000315003">
    <property type="component" value="Chromosome"/>
</dbReference>
<dbReference type="AlphaFoldDB" id="A0A517SPY9"/>
<evidence type="ECO:0000256" key="3">
    <source>
        <dbReference type="ARBA" id="ARBA00023082"/>
    </source>
</evidence>
<dbReference type="InterPro" id="IPR013325">
    <property type="entry name" value="RNA_pol_sigma_r2"/>
</dbReference>
<dbReference type="Gene3D" id="1.10.1740.10">
    <property type="match status" value="1"/>
</dbReference>
<dbReference type="PANTHER" id="PTHR43133">
    <property type="entry name" value="RNA POLYMERASE ECF-TYPE SIGMA FACTO"/>
    <property type="match status" value="1"/>
</dbReference>
<evidence type="ECO:0000256" key="2">
    <source>
        <dbReference type="ARBA" id="ARBA00023015"/>
    </source>
</evidence>
<evidence type="ECO:0000256" key="4">
    <source>
        <dbReference type="ARBA" id="ARBA00023163"/>
    </source>
</evidence>
<dbReference type="GO" id="GO:0016987">
    <property type="term" value="F:sigma factor activity"/>
    <property type="evidence" value="ECO:0007669"/>
    <property type="project" value="UniProtKB-KW"/>
</dbReference>
<evidence type="ECO:0000313" key="7">
    <source>
        <dbReference type="EMBL" id="QDT58193.1"/>
    </source>
</evidence>
<keyword evidence="3" id="KW-0731">Sigma factor</keyword>
<dbReference type="CDD" id="cd06171">
    <property type="entry name" value="Sigma70_r4"/>
    <property type="match status" value="1"/>
</dbReference>
<accession>A0A517SPY9</accession>
<dbReference type="InterPro" id="IPR014284">
    <property type="entry name" value="RNA_pol_sigma-70_dom"/>
</dbReference>
<dbReference type="RefSeq" id="WP_145269166.1">
    <property type="nucleotide sequence ID" value="NZ_CP036272.1"/>
</dbReference>
<evidence type="ECO:0000256" key="1">
    <source>
        <dbReference type="ARBA" id="ARBA00010641"/>
    </source>
</evidence>
<evidence type="ECO:0000313" key="8">
    <source>
        <dbReference type="Proteomes" id="UP000315003"/>
    </source>
</evidence>
<keyword evidence="2" id="KW-0805">Transcription regulation</keyword>
<keyword evidence="4" id="KW-0804">Transcription</keyword>
<dbReference type="PANTHER" id="PTHR43133:SF51">
    <property type="entry name" value="RNA POLYMERASE SIGMA FACTOR"/>
    <property type="match status" value="1"/>
</dbReference>
<sequence>MSTELPGDGSDRTEWLIRYQPWLHYLARREIDSRFLGKYSASDAVQQTLLEAWKNWDQFRGTEETQRLAWLRKILAHQLAYLARHFAGTKKRDVKREVSIEQSMTTSSDRLAAILPANDSSPSFVAQRNEQTLELAAILQRLPDDYRQVIELRHLDQLSHPEIAKQMDRSEAAVRMLWVRALAKLRQAAGEA</sequence>